<accession>N9V6R6</accession>
<dbReference type="AlphaFoldDB" id="N9V6R6"/>
<proteinExistence type="predicted"/>
<reference evidence="1 2" key="1">
    <citation type="journal article" date="2013" name="Genome Announc.">
        <title>Draft Genome Sequence of the Aeromonas diversa Type Strain.</title>
        <authorList>
            <person name="Farfan M."/>
            <person name="Spataro N."/>
            <person name="Sanglas A."/>
            <person name="Albarral V."/>
            <person name="Loren J.G."/>
            <person name="Bosch E."/>
            <person name="Fuste M.C."/>
        </authorList>
    </citation>
    <scope>NUCLEOTIDE SEQUENCE [LARGE SCALE GENOMIC DNA]</scope>
    <source>
        <strain evidence="1 2">2478-85</strain>
    </source>
</reference>
<dbReference type="RefSeq" id="WP_005358188.1">
    <property type="nucleotide sequence ID" value="NZ_APVG01000048.1"/>
</dbReference>
<protein>
    <recommendedName>
        <fullName evidence="3">DUF429 domain-containing protein</fullName>
    </recommendedName>
</protein>
<evidence type="ECO:0008006" key="3">
    <source>
        <dbReference type="Google" id="ProtNLM"/>
    </source>
</evidence>
<name>N9V6R6_9GAMM</name>
<keyword evidence="2" id="KW-1185">Reference proteome</keyword>
<gene>
    <name evidence="1" type="ORF">G114_15641</name>
</gene>
<comment type="caution">
    <text evidence="1">The sequence shown here is derived from an EMBL/GenBank/DDBJ whole genome shotgun (WGS) entry which is preliminary data.</text>
</comment>
<dbReference type="EMBL" id="APVG01000048">
    <property type="protein sequence ID" value="ENY70977.1"/>
    <property type="molecule type" value="Genomic_DNA"/>
</dbReference>
<organism evidence="1 2">
    <name type="scientific">Aeromonas diversa CDC 2478-85</name>
    <dbReference type="NCBI Taxonomy" id="1268237"/>
    <lineage>
        <taxon>Bacteria</taxon>
        <taxon>Pseudomonadati</taxon>
        <taxon>Pseudomonadota</taxon>
        <taxon>Gammaproteobacteria</taxon>
        <taxon>Aeromonadales</taxon>
        <taxon>Aeromonadaceae</taxon>
        <taxon>Aeromonas</taxon>
    </lineage>
</organism>
<dbReference type="Proteomes" id="UP000023775">
    <property type="component" value="Unassembled WGS sequence"/>
</dbReference>
<dbReference type="OrthoDB" id="2111554at2"/>
<dbReference type="PATRIC" id="fig|1268237.3.peg.3079"/>
<sequence>MRERDDEWQAIGIGWDVRGWQSKAQAVAVVGWTPGRPLSWLGISPLFRLSSRREPDLRALLAPALTDPKMLARVLAHPSVSLGIDAPLTFPSAFVELLRSGRGPSRIPEREIDNPYAYRDCDRWIYRQYAKKPLSASFDRLGNNATLAMAMLPALTQGEGVSTIEVYPALAKEAGRASVALPELQAHLPQHLIPGTDPYDAALCALMALQHASTGACEALPKLVAPVAGMDDGWIYHFAPKAQIVAP</sequence>
<evidence type="ECO:0000313" key="2">
    <source>
        <dbReference type="Proteomes" id="UP000023775"/>
    </source>
</evidence>
<evidence type="ECO:0000313" key="1">
    <source>
        <dbReference type="EMBL" id="ENY70977.1"/>
    </source>
</evidence>
<dbReference type="eggNOG" id="ENOG5032RIT">
    <property type="taxonomic scope" value="Bacteria"/>
</dbReference>